<dbReference type="Proteomes" id="UP000230750">
    <property type="component" value="Unassembled WGS sequence"/>
</dbReference>
<sequence length="444" mass="51047">MIVQPEEDVEMLRSVCSGDMALRCTDSRLLQRAHIQFLEIASRHKIPLACLVLDTFREADQRSITLENGNYVPVLSTLEEMQIRTEKRIEFTQEQVVGLLFYAQQCPKLKKILFIDCLVPLCFPKDSLWPCESDSLKVLWKPREHEFDLNFTRNRWTLVSKDYLTLETKDQHSLTKMCSGTVTLHKNDTNEYHRSVILLLQIAASQQIEVPCLQLDHSFKVAQQNEVTLESGLSVPVLLSIEKLVFKTQAEHEISQENMLEVVKYGQRCLQLKTLAFHGKFVLPLTLTVETLKSIMNSRSITVFWQLLEYVFQLDVSSGKWRLSSTESLTSGIVEPEEDVEMLRSVCSGGMAFRCTDSRLLQRANIIFLEIASRHKIALSCLVLDTFREADQHSITLENGYYVPVLSTLEEVQIRPEKRIEFTQEQVVGLLCYAQQCPKLQKIL</sequence>
<proteinExistence type="predicted"/>
<evidence type="ECO:0000313" key="1">
    <source>
        <dbReference type="EMBL" id="PIK37702.1"/>
    </source>
</evidence>
<gene>
    <name evidence="1" type="ORF">BSL78_25464</name>
</gene>
<organism evidence="1 2">
    <name type="scientific">Stichopus japonicus</name>
    <name type="common">Sea cucumber</name>
    <dbReference type="NCBI Taxonomy" id="307972"/>
    <lineage>
        <taxon>Eukaryota</taxon>
        <taxon>Metazoa</taxon>
        <taxon>Echinodermata</taxon>
        <taxon>Eleutherozoa</taxon>
        <taxon>Echinozoa</taxon>
        <taxon>Holothuroidea</taxon>
        <taxon>Aspidochirotacea</taxon>
        <taxon>Aspidochirotida</taxon>
        <taxon>Stichopodidae</taxon>
        <taxon>Apostichopus</taxon>
    </lineage>
</organism>
<protein>
    <submittedName>
        <fullName evidence="1">Uncharacterized protein</fullName>
    </submittedName>
</protein>
<accession>A0A2G8JPK5</accession>
<keyword evidence="2" id="KW-1185">Reference proteome</keyword>
<comment type="caution">
    <text evidence="1">The sequence shown here is derived from an EMBL/GenBank/DDBJ whole genome shotgun (WGS) entry which is preliminary data.</text>
</comment>
<evidence type="ECO:0000313" key="2">
    <source>
        <dbReference type="Proteomes" id="UP000230750"/>
    </source>
</evidence>
<dbReference type="EMBL" id="MRZV01001466">
    <property type="protein sequence ID" value="PIK37702.1"/>
    <property type="molecule type" value="Genomic_DNA"/>
</dbReference>
<dbReference type="AlphaFoldDB" id="A0A2G8JPK5"/>
<name>A0A2G8JPK5_STIJA</name>
<reference evidence="1 2" key="1">
    <citation type="journal article" date="2017" name="PLoS Biol.">
        <title>The sea cucumber genome provides insights into morphological evolution and visceral regeneration.</title>
        <authorList>
            <person name="Zhang X."/>
            <person name="Sun L."/>
            <person name="Yuan J."/>
            <person name="Sun Y."/>
            <person name="Gao Y."/>
            <person name="Zhang L."/>
            <person name="Li S."/>
            <person name="Dai H."/>
            <person name="Hamel J.F."/>
            <person name="Liu C."/>
            <person name="Yu Y."/>
            <person name="Liu S."/>
            <person name="Lin W."/>
            <person name="Guo K."/>
            <person name="Jin S."/>
            <person name="Xu P."/>
            <person name="Storey K.B."/>
            <person name="Huan P."/>
            <person name="Zhang T."/>
            <person name="Zhou Y."/>
            <person name="Zhang J."/>
            <person name="Lin C."/>
            <person name="Li X."/>
            <person name="Xing L."/>
            <person name="Huo D."/>
            <person name="Sun M."/>
            <person name="Wang L."/>
            <person name="Mercier A."/>
            <person name="Li F."/>
            <person name="Yang H."/>
            <person name="Xiang J."/>
        </authorList>
    </citation>
    <scope>NUCLEOTIDE SEQUENCE [LARGE SCALE GENOMIC DNA]</scope>
    <source>
        <strain evidence="1">Shaxun</strain>
        <tissue evidence="1">Muscle</tissue>
    </source>
</reference>